<keyword evidence="2" id="KW-0342">GTP-binding</keyword>
<reference evidence="3" key="1">
    <citation type="submission" date="2021-01" db="EMBL/GenBank/DDBJ databases">
        <authorList>
            <person name="Corre E."/>
            <person name="Pelletier E."/>
            <person name="Niang G."/>
            <person name="Scheremetjew M."/>
            <person name="Finn R."/>
            <person name="Kale V."/>
            <person name="Holt S."/>
            <person name="Cochrane G."/>
            <person name="Meng A."/>
            <person name="Brown T."/>
            <person name="Cohen L."/>
        </authorList>
    </citation>
    <scope>NUCLEOTIDE SEQUENCE</scope>
    <source>
        <strain evidence="3">CCMP1374</strain>
    </source>
</reference>
<keyword evidence="1" id="KW-0547">Nucleotide-binding</keyword>
<sequence>MARTSLAVARSLCTKIRPLSDEWARVGLGANRAAPHEKLNRLLFVQCGFGCDQHGDRKKGSTAAALRAVRDAISFNSIPGVALSVPGGRDNMLVHVKLGVPSQFSEVDLDEVARVFPYGKLLPIEVTTGGLTFGCGRVVTELGDEDDTAIVAVAAVSLGYHDPSDAALSPRTWDTRDGH</sequence>
<protein>
    <submittedName>
        <fullName evidence="3">Uncharacterized protein</fullName>
    </submittedName>
</protein>
<dbReference type="PANTHER" id="PTHR34784">
    <property type="entry name" value="50S RIBOSOMAL PROTEIN L34"/>
    <property type="match status" value="1"/>
</dbReference>
<dbReference type="Gene3D" id="3.30.1330.20">
    <property type="entry name" value="Tubulin/FtsZ, C-terminal domain"/>
    <property type="match status" value="1"/>
</dbReference>
<dbReference type="AlphaFoldDB" id="A0A7S0EKE1"/>
<organism evidence="3">
    <name type="scientific">Phaeocystis antarctica</name>
    <dbReference type="NCBI Taxonomy" id="33657"/>
    <lineage>
        <taxon>Eukaryota</taxon>
        <taxon>Haptista</taxon>
        <taxon>Haptophyta</taxon>
        <taxon>Prymnesiophyceae</taxon>
        <taxon>Phaeocystales</taxon>
        <taxon>Phaeocystaceae</taxon>
        <taxon>Phaeocystis</taxon>
    </lineage>
</organism>
<dbReference type="NCBIfam" id="TIGR02058">
    <property type="entry name" value="lin0512_fam"/>
    <property type="match status" value="1"/>
</dbReference>
<name>A0A7S0EKE1_9EUKA</name>
<dbReference type="InterPro" id="IPR011719">
    <property type="entry name" value="CHP02058"/>
</dbReference>
<proteinExistence type="predicted"/>
<evidence type="ECO:0000256" key="1">
    <source>
        <dbReference type="ARBA" id="ARBA00022741"/>
    </source>
</evidence>
<dbReference type="PANTHER" id="PTHR34784:SF1">
    <property type="entry name" value="50S RIBOSOMAL PROTEIN L34"/>
    <property type="match status" value="1"/>
</dbReference>
<dbReference type="GO" id="GO:0005525">
    <property type="term" value="F:GTP binding"/>
    <property type="evidence" value="ECO:0007669"/>
    <property type="project" value="UniProtKB-KW"/>
</dbReference>
<dbReference type="Pfam" id="PF09585">
    <property type="entry name" value="Lin0512_fam"/>
    <property type="match status" value="1"/>
</dbReference>
<accession>A0A7S0EKE1</accession>
<gene>
    <name evidence="3" type="ORF">PANT1444_LOCUS8606</name>
</gene>
<evidence type="ECO:0000256" key="2">
    <source>
        <dbReference type="ARBA" id="ARBA00023134"/>
    </source>
</evidence>
<dbReference type="EMBL" id="HBEP01015114">
    <property type="protein sequence ID" value="CAD8484813.1"/>
    <property type="molecule type" value="Transcribed_RNA"/>
</dbReference>
<evidence type="ECO:0000313" key="3">
    <source>
        <dbReference type="EMBL" id="CAD8484813.1"/>
    </source>
</evidence>
<dbReference type="InterPro" id="IPR037103">
    <property type="entry name" value="Tubulin/FtsZ-like_C"/>
</dbReference>